<dbReference type="PANTHER" id="PTHR14038:SF4">
    <property type="entry name" value="PROTEIN PRRC2B"/>
    <property type="match status" value="1"/>
</dbReference>
<feature type="region of interest" description="Disordered" evidence="2">
    <location>
        <begin position="404"/>
        <end position="449"/>
    </location>
</feature>
<dbReference type="GO" id="GO:0030154">
    <property type="term" value="P:cell differentiation"/>
    <property type="evidence" value="ECO:0007669"/>
    <property type="project" value="TreeGrafter"/>
</dbReference>
<feature type="compositionally biased region" description="Basic and acidic residues" evidence="2">
    <location>
        <begin position="370"/>
        <end position="384"/>
    </location>
</feature>
<feature type="compositionally biased region" description="Basic and acidic residues" evidence="2">
    <location>
        <begin position="737"/>
        <end position="758"/>
    </location>
</feature>
<keyword evidence="1" id="KW-0597">Phosphoprotein</keyword>
<organism evidence="4 5">
    <name type="scientific">Pygocentrus nattereri</name>
    <name type="common">Red-bellied piranha</name>
    <dbReference type="NCBI Taxonomy" id="42514"/>
    <lineage>
        <taxon>Eukaryota</taxon>
        <taxon>Metazoa</taxon>
        <taxon>Chordata</taxon>
        <taxon>Craniata</taxon>
        <taxon>Vertebrata</taxon>
        <taxon>Euteleostomi</taxon>
        <taxon>Actinopterygii</taxon>
        <taxon>Neopterygii</taxon>
        <taxon>Teleostei</taxon>
        <taxon>Ostariophysi</taxon>
        <taxon>Characiformes</taxon>
        <taxon>Characoidei</taxon>
        <taxon>Pygocentrus</taxon>
    </lineage>
</organism>
<feature type="compositionally biased region" description="Basic and acidic residues" evidence="2">
    <location>
        <begin position="1349"/>
        <end position="1364"/>
    </location>
</feature>
<feature type="compositionally biased region" description="Low complexity" evidence="2">
    <location>
        <begin position="196"/>
        <end position="207"/>
    </location>
</feature>
<feature type="compositionally biased region" description="Basic and acidic residues" evidence="2">
    <location>
        <begin position="1103"/>
        <end position="1116"/>
    </location>
</feature>
<protein>
    <recommendedName>
        <fullName evidence="3">BAT2 N-terminal domain-containing protein</fullName>
    </recommendedName>
</protein>
<feature type="compositionally biased region" description="Basic and acidic residues" evidence="2">
    <location>
        <begin position="879"/>
        <end position="889"/>
    </location>
</feature>
<dbReference type="InterPro" id="IPR033184">
    <property type="entry name" value="PRRC2"/>
</dbReference>
<feature type="region of interest" description="Disordered" evidence="2">
    <location>
        <begin position="1460"/>
        <end position="1491"/>
    </location>
</feature>
<feature type="compositionally biased region" description="Low complexity" evidence="2">
    <location>
        <begin position="1194"/>
        <end position="1203"/>
    </location>
</feature>
<feature type="compositionally biased region" description="Low complexity" evidence="2">
    <location>
        <begin position="1760"/>
        <end position="1771"/>
    </location>
</feature>
<feature type="compositionally biased region" description="Polar residues" evidence="2">
    <location>
        <begin position="890"/>
        <end position="901"/>
    </location>
</feature>
<feature type="compositionally biased region" description="Basic and acidic residues" evidence="2">
    <location>
        <begin position="1204"/>
        <end position="1221"/>
    </location>
</feature>
<feature type="compositionally biased region" description="Basic and acidic residues" evidence="2">
    <location>
        <begin position="1010"/>
        <end position="1027"/>
    </location>
</feature>
<evidence type="ECO:0000313" key="4">
    <source>
        <dbReference type="Ensembl" id="ENSPNAP00000055817.1"/>
    </source>
</evidence>
<feature type="region of interest" description="Disordered" evidence="2">
    <location>
        <begin position="326"/>
        <end position="384"/>
    </location>
</feature>
<feature type="compositionally biased region" description="Polar residues" evidence="2">
    <location>
        <begin position="471"/>
        <end position="485"/>
    </location>
</feature>
<feature type="compositionally biased region" description="Basic and acidic residues" evidence="2">
    <location>
        <begin position="718"/>
        <end position="730"/>
    </location>
</feature>
<dbReference type="InterPro" id="IPR009738">
    <property type="entry name" value="BAT2_N"/>
</dbReference>
<name>A0AAR2JZX9_PYGNA</name>
<feature type="compositionally biased region" description="Polar residues" evidence="2">
    <location>
        <begin position="88"/>
        <end position="104"/>
    </location>
</feature>
<proteinExistence type="predicted"/>
<feature type="compositionally biased region" description="Low complexity" evidence="2">
    <location>
        <begin position="625"/>
        <end position="644"/>
    </location>
</feature>
<feature type="domain" description="BAT2 N-terminal" evidence="3">
    <location>
        <begin position="1"/>
        <end position="133"/>
    </location>
</feature>
<feature type="compositionally biased region" description="Basic and acidic residues" evidence="2">
    <location>
        <begin position="1125"/>
        <end position="1134"/>
    </location>
</feature>
<evidence type="ECO:0000259" key="3">
    <source>
        <dbReference type="Pfam" id="PF07001"/>
    </source>
</evidence>
<feature type="compositionally biased region" description="Basic and acidic residues" evidence="2">
    <location>
        <begin position="404"/>
        <end position="427"/>
    </location>
</feature>
<dbReference type="PANTHER" id="PTHR14038">
    <property type="entry name" value="BAT2 HLA-B-ASSOCIATED TRANSCRIPT 2"/>
    <property type="match status" value="1"/>
</dbReference>
<evidence type="ECO:0000313" key="5">
    <source>
        <dbReference type="Proteomes" id="UP001501920"/>
    </source>
</evidence>
<feature type="compositionally biased region" description="Polar residues" evidence="2">
    <location>
        <begin position="1224"/>
        <end position="1242"/>
    </location>
</feature>
<dbReference type="Ensembl" id="ENSPNAT00000052459.1">
    <property type="protein sequence ID" value="ENSPNAP00000055817.1"/>
    <property type="gene ID" value="ENSPNAG00000007462.2"/>
</dbReference>
<reference evidence="4 5" key="1">
    <citation type="submission" date="2020-10" db="EMBL/GenBank/DDBJ databases">
        <title>Pygocentrus nattereri (red-bellied piranha) genome, fPygNat1, primary haplotype.</title>
        <authorList>
            <person name="Myers G."/>
            <person name="Meyer A."/>
            <person name="Karagic N."/>
            <person name="Pippel M."/>
            <person name="Winkler S."/>
            <person name="Tracey A."/>
            <person name="Wood J."/>
            <person name="Formenti G."/>
            <person name="Howe K."/>
            <person name="Fedrigo O."/>
            <person name="Jarvis E.D."/>
        </authorList>
    </citation>
    <scope>NUCLEOTIDE SEQUENCE [LARGE SCALE GENOMIC DNA]</scope>
</reference>
<feature type="region of interest" description="Disordered" evidence="2">
    <location>
        <begin position="1712"/>
        <end position="1797"/>
    </location>
</feature>
<sequence length="1797" mass="198111">MSDRLGQITKSKDGKSKYSSLSLFDKYKGKSIETQKTTVVPRHGLQSLGKVAAARRMPPPAHLPSLKSENKGNDPNVIIVPKDGTGWANKQEQSDQKSSIASTAQLQESQPQLPLQKSVSNLQKPTPAASQEVRRSLRASSRLQPFSHEEFPTLKAAGEQDKAGKERSAFDLSYGPGPSLRPQNVTSWREGGGRNLQPLSLSPALSSETEAPSPDLKEPSLRPAQPLRRAAPSALQYQLHHTTTTYHDMLPAFVSTVQGGNDVRRENRFTRMPPRPSPRPIRRPGDRAPRPAIINPDDLKDLDDLDNDCEDGWAGLHEEVDYSEKLKFSDDEEDHCPSEKNKICESEDQEDNQRPAPPRGKFISADLSEAVERARRRREEEERRAREERLAACAEKLKKLDEKFGKTDRSARSVDTQREPHGVESKELSQSPGRDLAKHHQDSWQYGTKGKHTFSDGLVTTPPLEQVYKMQQWQQSGHPPQSGSGHPQRGYYPPHVLGFDPRWMMMPTYMDPRMTQGRSPVDYYPPSVHSSGMMKPVMQQDRLNSPGSASDEGSHPSLHQERRAPSAEPYPLWSQEGYPPTRSFTPPYQRQHDNTDRSHTDDRSVCLSVYGSLKKDTNCGQAQWSEPGSSSSSSSVSQPSESSGRTFRRTGPIKKPVLKALKVEDKENEKPKMEPEEKPVPYRLEKEVLTNVYDLKKDNQPLTSRHPASAPAPLTSSLEEKQPSPPKIEKIINPVEDSNKENWDSTKSQIKENSESRDPPTPPRRNNWIFIDEEQAFAGARGAGRGRGRSFREFSSRSGTRGGRTDNSRGAYNSGNSHRATRGRGTREFVKTEDLQRGKPRRRNVSETLSEASEYEELPKRRRQKGAENGEAAYSASGDTKRVDRDSWRSNKVYNNDQSSGEAREKSKTRGFGRSLPPRLNTGYNRGFGSREISTWRGRGNQFGGGSSQENGYNFGNDSYSRKPAEGDPLKYPPKFSASFVENGVEDREGDYYLDNDNPDNRPLRRRRPPRQDKPPRFRRLRQEREPGGQWNSEEYVNGDIANPWPNRSKGGEDHWPGQYSGNRQQEFSHQGEDWETGSENSDFNDWREKRGAQHGDTAADSGHSEPGSEKRELSKRSFSSQRPLVERQNRKSDIAILESSKMNRSTDTPSSGSSSNRNDGWQNGVSPNCRRSPEDAAPGLNTGSVYGVEQPEESLSTSTTESSGKKMEKELKTRAIKGDMGESLSQYDLNSYPSKTKTTSIRKVAVKNRPITSKMPPRFAKKQGSMSIEQPEETLSASNLGTEIWETNSSALTVQSSGGDSWTKQVSYTGSEPNSEVGLLFVYLNATDSDAGPEQSKEHKPGPIGNERSLKNRKGSEGVERLEGPITPVNGVDIHVDNVIPVPPIEFGVSAKDSDFSLPPGSAPVAVSNPVTKLQDALASNAGLAQGIPMLRRDHLQPGINLNPISFPTTDLTLKMESARKAWENSQSLPEQGSPGGAGSGSQPPCSVGSSSGVSYSSFGGVSMPPMPVASVAPSVSMQGNHIPPLYLDGHVFQSQPRLVPPTMTQQQSYQQAAAAQQIPISLHTSLQAQAQLGLRGGLPVSQSQEMFNSIPPFRSQVYMHPNLSQPSPMVLSGGAPLKGPYSAFPGIQPSDMVKPQSGSHYQPINGSQPLVYDGPMNQAPGMGTSQLMDSQLIQVTMPLPGSQLRYGSAQQHLILPQSIQLQQGQNLSVNAPRRMMPPGSQPPVMPASREPSQMEMKGFQFSDKANHSPGIPAGSYRPGSASPSGKPSGPGAPPAVGPLPGHYTQQVFTPQHLHY</sequence>
<feature type="compositionally biased region" description="Basic and acidic residues" evidence="2">
    <location>
        <begin position="825"/>
        <end position="837"/>
    </location>
</feature>
<dbReference type="GeneTree" id="ENSGT00950000183161"/>
<feature type="region of interest" description="Disordered" evidence="2">
    <location>
        <begin position="1"/>
        <end position="20"/>
    </location>
</feature>
<feature type="compositionally biased region" description="Basic and acidic residues" evidence="2">
    <location>
        <begin position="590"/>
        <end position="603"/>
    </location>
</feature>
<feature type="region of interest" description="Disordered" evidence="2">
    <location>
        <begin position="471"/>
        <end position="493"/>
    </location>
</feature>
<feature type="compositionally biased region" description="Basic and acidic residues" evidence="2">
    <location>
        <begin position="147"/>
        <end position="169"/>
    </location>
</feature>
<gene>
    <name evidence="4" type="primary">PRRC2B</name>
</gene>
<feature type="region of interest" description="Disordered" evidence="2">
    <location>
        <begin position="1294"/>
        <end position="1313"/>
    </location>
</feature>
<feature type="compositionally biased region" description="Low complexity" evidence="2">
    <location>
        <begin position="1482"/>
        <end position="1491"/>
    </location>
</feature>
<feature type="compositionally biased region" description="Polar residues" evidence="2">
    <location>
        <begin position="1060"/>
        <end position="1069"/>
    </location>
</feature>
<feature type="compositionally biased region" description="Basic and acidic residues" evidence="2">
    <location>
        <begin position="661"/>
        <end position="699"/>
    </location>
</feature>
<feature type="region of interest" description="Disordered" evidence="2">
    <location>
        <begin position="618"/>
        <end position="1276"/>
    </location>
</feature>
<reference evidence="4" key="3">
    <citation type="submission" date="2025-09" db="UniProtKB">
        <authorList>
            <consortium name="Ensembl"/>
        </authorList>
    </citation>
    <scope>IDENTIFICATION</scope>
</reference>
<feature type="compositionally biased region" description="Polar residues" evidence="2">
    <location>
        <begin position="948"/>
        <end position="959"/>
    </location>
</feature>
<feature type="compositionally biased region" description="Polar residues" evidence="2">
    <location>
        <begin position="1265"/>
        <end position="1276"/>
    </location>
</feature>
<feature type="region of interest" description="Disordered" evidence="2">
    <location>
        <begin position="1330"/>
        <end position="1365"/>
    </location>
</feature>
<feature type="compositionally biased region" description="Low complexity" evidence="2">
    <location>
        <begin position="105"/>
        <end position="116"/>
    </location>
</feature>
<feature type="compositionally biased region" description="Basic and acidic residues" evidence="2">
    <location>
        <begin position="326"/>
        <end position="345"/>
    </location>
</feature>
<feature type="compositionally biased region" description="Basic and acidic residues" evidence="2">
    <location>
        <begin position="1085"/>
        <end position="1094"/>
    </location>
</feature>
<feature type="compositionally biased region" description="Basic and acidic residues" evidence="2">
    <location>
        <begin position="552"/>
        <end position="565"/>
    </location>
</feature>
<feature type="compositionally biased region" description="Low complexity" evidence="2">
    <location>
        <begin position="1146"/>
        <end position="1161"/>
    </location>
</feature>
<feature type="region of interest" description="Disordered" evidence="2">
    <location>
        <begin position="539"/>
        <end position="603"/>
    </location>
</feature>
<reference evidence="4" key="2">
    <citation type="submission" date="2025-08" db="UniProtKB">
        <authorList>
            <consortium name="Ensembl"/>
        </authorList>
    </citation>
    <scope>IDENTIFICATION</scope>
</reference>
<feature type="compositionally biased region" description="Basic and acidic residues" evidence="2">
    <location>
        <begin position="960"/>
        <end position="969"/>
    </location>
</feature>
<evidence type="ECO:0000256" key="2">
    <source>
        <dbReference type="SAM" id="MobiDB-lite"/>
    </source>
</evidence>
<feature type="region of interest" description="Disordered" evidence="2">
    <location>
        <begin position="257"/>
        <end position="303"/>
    </location>
</feature>
<accession>A0AAR2JZX9</accession>
<evidence type="ECO:0000256" key="1">
    <source>
        <dbReference type="ARBA" id="ARBA00022553"/>
    </source>
</evidence>
<feature type="compositionally biased region" description="Polar residues" evidence="2">
    <location>
        <begin position="808"/>
        <end position="818"/>
    </location>
</feature>
<dbReference type="Pfam" id="PF07001">
    <property type="entry name" value="BAT2_N"/>
    <property type="match status" value="1"/>
</dbReference>
<dbReference type="Proteomes" id="UP001501920">
    <property type="component" value="Chromosome 23"/>
</dbReference>
<feature type="region of interest" description="Disordered" evidence="2">
    <location>
        <begin position="32"/>
        <end position="224"/>
    </location>
</feature>
<keyword evidence="5" id="KW-1185">Reference proteome</keyword>